<organism evidence="1 2">
    <name type="scientific">Eumeta variegata</name>
    <name type="common">Bagworm moth</name>
    <name type="synonym">Eumeta japonica</name>
    <dbReference type="NCBI Taxonomy" id="151549"/>
    <lineage>
        <taxon>Eukaryota</taxon>
        <taxon>Metazoa</taxon>
        <taxon>Ecdysozoa</taxon>
        <taxon>Arthropoda</taxon>
        <taxon>Hexapoda</taxon>
        <taxon>Insecta</taxon>
        <taxon>Pterygota</taxon>
        <taxon>Neoptera</taxon>
        <taxon>Endopterygota</taxon>
        <taxon>Lepidoptera</taxon>
        <taxon>Glossata</taxon>
        <taxon>Ditrysia</taxon>
        <taxon>Tineoidea</taxon>
        <taxon>Psychidae</taxon>
        <taxon>Oiketicinae</taxon>
        <taxon>Eumeta</taxon>
    </lineage>
</organism>
<sequence length="214" mass="23881">MPLRLHDGKTSLDHFPLLSISPLRPSSDILCIHKRIRIGMYEIVQSSRDNVISCLEASRLKQAQKQVPVERYYDLIVKFEVRGSAVKGNRMSVKRPPLICVQNDVGVAHFFENREWNTRVVNSTSDVGLSGMRSGTGPGLGIMVDDVIGRHKKKAKEFVVKSRISIDIPERTGNFQRICKGLQLRFCGGLFVSGARLSGHARDPNATAFAYCVE</sequence>
<proteinExistence type="predicted"/>
<dbReference type="AlphaFoldDB" id="A0A4C1Y3V1"/>
<gene>
    <name evidence="1" type="ORF">EVAR_49053_1</name>
</gene>
<name>A0A4C1Y3V1_EUMVA</name>
<dbReference type="Proteomes" id="UP000299102">
    <property type="component" value="Unassembled WGS sequence"/>
</dbReference>
<protein>
    <submittedName>
        <fullName evidence="1">Uncharacterized protein</fullName>
    </submittedName>
</protein>
<dbReference type="EMBL" id="BGZK01001061">
    <property type="protein sequence ID" value="GBP70043.1"/>
    <property type="molecule type" value="Genomic_DNA"/>
</dbReference>
<comment type="caution">
    <text evidence="1">The sequence shown here is derived from an EMBL/GenBank/DDBJ whole genome shotgun (WGS) entry which is preliminary data.</text>
</comment>
<accession>A0A4C1Y3V1</accession>
<reference evidence="1 2" key="1">
    <citation type="journal article" date="2019" name="Commun. Biol.">
        <title>The bagworm genome reveals a unique fibroin gene that provides high tensile strength.</title>
        <authorList>
            <person name="Kono N."/>
            <person name="Nakamura H."/>
            <person name="Ohtoshi R."/>
            <person name="Tomita M."/>
            <person name="Numata K."/>
            <person name="Arakawa K."/>
        </authorList>
    </citation>
    <scope>NUCLEOTIDE SEQUENCE [LARGE SCALE GENOMIC DNA]</scope>
</reference>
<evidence type="ECO:0000313" key="2">
    <source>
        <dbReference type="Proteomes" id="UP000299102"/>
    </source>
</evidence>
<evidence type="ECO:0000313" key="1">
    <source>
        <dbReference type="EMBL" id="GBP70043.1"/>
    </source>
</evidence>
<keyword evidence="2" id="KW-1185">Reference proteome</keyword>